<feature type="region of interest" description="Disordered" evidence="7">
    <location>
        <begin position="721"/>
        <end position="930"/>
    </location>
</feature>
<gene>
    <name evidence="11" type="primary">LOC108611899</name>
</gene>
<feature type="compositionally biased region" description="Basic and acidic residues" evidence="7">
    <location>
        <begin position="981"/>
        <end position="1002"/>
    </location>
</feature>
<evidence type="ECO:0000313" key="10">
    <source>
        <dbReference type="Proteomes" id="UP000694904"/>
    </source>
</evidence>
<feature type="compositionally biased region" description="Basic and acidic residues" evidence="7">
    <location>
        <begin position="854"/>
        <end position="864"/>
    </location>
</feature>
<evidence type="ECO:0000256" key="5">
    <source>
        <dbReference type="ARBA" id="ARBA00022827"/>
    </source>
</evidence>
<evidence type="ECO:0000256" key="7">
    <source>
        <dbReference type="SAM" id="MobiDB-lite"/>
    </source>
</evidence>
<organism evidence="10 11">
    <name type="scientific">Drosophila arizonae</name>
    <name type="common">Fruit fly</name>
    <dbReference type="NCBI Taxonomy" id="7263"/>
    <lineage>
        <taxon>Eukaryota</taxon>
        <taxon>Metazoa</taxon>
        <taxon>Ecdysozoa</taxon>
        <taxon>Arthropoda</taxon>
        <taxon>Hexapoda</taxon>
        <taxon>Insecta</taxon>
        <taxon>Pterygota</taxon>
        <taxon>Neoptera</taxon>
        <taxon>Endopterygota</taxon>
        <taxon>Diptera</taxon>
        <taxon>Brachycera</taxon>
        <taxon>Muscomorpha</taxon>
        <taxon>Ephydroidea</taxon>
        <taxon>Drosophilidae</taxon>
        <taxon>Drosophila</taxon>
    </lineage>
</organism>
<keyword evidence="6" id="KW-0560">Oxidoreductase</keyword>
<protein>
    <recommendedName>
        <fullName evidence="3">glycerol-3-phosphate dehydrogenase</fullName>
        <ecNumber evidence="3">1.1.5.3</ecNumber>
    </recommendedName>
</protein>
<dbReference type="PRINTS" id="PR01001">
    <property type="entry name" value="FADG3PDH"/>
</dbReference>
<reference evidence="10" key="2">
    <citation type="journal article" date="2016" name="G3 (Bethesda)">
        <title>Genome Evolution in Three Species of Cactophilic Drosophila.</title>
        <authorList>
            <person name="Sanchez-Flores A."/>
            <person name="Penazola F."/>
            <person name="Carpinteyro-Ponce J."/>
            <person name="Nazario-Yepiz N."/>
            <person name="Abreu-Goodger C."/>
            <person name="Machado C.A."/>
            <person name="Markow T.A."/>
        </authorList>
    </citation>
    <scope>NUCLEOTIDE SEQUENCE [LARGE SCALE GENOMIC DNA]</scope>
</reference>
<dbReference type="PANTHER" id="PTHR11985">
    <property type="entry name" value="GLYCEROL-3-PHOSPHATE DEHYDROGENASE"/>
    <property type="match status" value="1"/>
</dbReference>
<feature type="compositionally biased region" description="Low complexity" evidence="7">
    <location>
        <begin position="1042"/>
        <end position="1054"/>
    </location>
</feature>
<dbReference type="GeneID" id="108611899"/>
<evidence type="ECO:0000256" key="6">
    <source>
        <dbReference type="ARBA" id="ARBA00023002"/>
    </source>
</evidence>
<dbReference type="InterPro" id="IPR031656">
    <property type="entry name" value="DAO_C"/>
</dbReference>
<evidence type="ECO:0000256" key="1">
    <source>
        <dbReference type="ARBA" id="ARBA00001974"/>
    </source>
</evidence>
<evidence type="ECO:0000256" key="4">
    <source>
        <dbReference type="ARBA" id="ARBA00022630"/>
    </source>
</evidence>
<dbReference type="InterPro" id="IPR038299">
    <property type="entry name" value="DAO_C_sf"/>
</dbReference>
<feature type="compositionally biased region" description="Basic and acidic residues" evidence="7">
    <location>
        <begin position="797"/>
        <end position="819"/>
    </location>
</feature>
<keyword evidence="5" id="KW-0274">FAD</keyword>
<feature type="compositionally biased region" description="Basic and acidic residues" evidence="7">
    <location>
        <begin position="949"/>
        <end position="960"/>
    </location>
</feature>
<reference evidence="10" key="1">
    <citation type="journal article" date="1997" name="Nucleic Acids Res.">
        <title>tRNAscan-SE: a program for improved detection of transfer RNA genes in genomic sequence.</title>
        <authorList>
            <person name="Lowe T.M."/>
            <person name="Eddy S.R."/>
        </authorList>
    </citation>
    <scope>NUCLEOTIDE SEQUENCE [LARGE SCALE GENOMIC DNA]</scope>
</reference>
<dbReference type="RefSeq" id="XP_017860228.1">
    <property type="nucleotide sequence ID" value="XM_018004739.1"/>
</dbReference>
<evidence type="ECO:0000259" key="9">
    <source>
        <dbReference type="Pfam" id="PF16901"/>
    </source>
</evidence>
<feature type="compositionally biased region" description="Low complexity" evidence="7">
    <location>
        <begin position="966"/>
        <end position="980"/>
    </location>
</feature>
<comment type="similarity">
    <text evidence="2">Belongs to the FAD-dependent glycerol-3-phosphate dehydrogenase family.</text>
</comment>
<evidence type="ECO:0000313" key="11">
    <source>
        <dbReference type="RefSeq" id="XP_017860228.1"/>
    </source>
</evidence>
<evidence type="ECO:0000256" key="3">
    <source>
        <dbReference type="ARBA" id="ARBA00013029"/>
    </source>
</evidence>
<feature type="region of interest" description="Disordered" evidence="7">
    <location>
        <begin position="943"/>
        <end position="1085"/>
    </location>
</feature>
<feature type="compositionally biased region" description="Polar residues" evidence="7">
    <location>
        <begin position="1147"/>
        <end position="1179"/>
    </location>
</feature>
<keyword evidence="4" id="KW-0285">Flavoprotein</keyword>
<feature type="compositionally biased region" description="Polar residues" evidence="7">
    <location>
        <begin position="1189"/>
        <end position="1204"/>
    </location>
</feature>
<dbReference type="Pfam" id="PF16901">
    <property type="entry name" value="DAO_C"/>
    <property type="match status" value="1"/>
</dbReference>
<dbReference type="PANTHER" id="PTHR11985:SF15">
    <property type="entry name" value="GLYCEROL-3-PHOSPHATE DEHYDROGENASE, MITOCHONDRIAL"/>
    <property type="match status" value="1"/>
</dbReference>
<dbReference type="InterPro" id="IPR006076">
    <property type="entry name" value="FAD-dep_OxRdtase"/>
</dbReference>
<sequence>MLMRMRMSLAASAWPKQPYRLLSSMSAMLHQGLKAGKESSGQMPKRKQQITSLKSEHFDILVIGGGAIGCGCALEAASRGFKTALVEAGDFASGASCKSSKLIEGSNSYLHAAIQGADLQQIFMLQQLLNERATMLTIAPHLNRVQPMLMPIYSPLRLPLYWLGLKMYDAMAGMSNVRGSHFLSKQATLNEFPLLRKDGLLGSLIYYDVQLDDARMCLALAMTAVKHGATVANYVRLLQLMPSCYQDCREVLVADALQEESFVINTRVIINATGAGTDAIRKLEDCRANPIAVPHLGTHIALPGYYGSQNCGLLFPSCDGCDEALIMLPFENRLLVGSMDVERPEPTGEPPAPTADVVNCLLKHTRRVLDDCVQLREEHVLSAWTGVKPSIMCPTNADTATDPHNNNGQDMATDQDQGQAQDKEPQVVPNFLLEVSGNQMITLAGGRWSTYRVMAVDAINTAIESCLLEPQSDASVSSNLLLDGAENFCCMLPLDLVQAYDLPMDVAQHLAESYGSNAALLLCPSYCPQPSSRQRLHPQFPYIQAEVIYACQREYACHVVDVIARRLRVAFIDAVAAQEMLPTVLEIMSEELGWDQQRQLKEMRMARKFLRQEMGLGDIITPKKSRAESEQCQQALAADSQFLSPAMDPSFPAISHADMDSQPSCTETLSKTVQAGLAMHTKVPMMSSASASATRIASRSALANESSPVLRASMVRGTSSVGHLVRGSSGSSGSSKDSKKSTVRRRVSDKTPDGPRGPAGPDRPDGPNGPGSPDRPVRLKTCSFSPYVIPDSGPEGEAPKKLDVSAKAKNASEMRTDPHRKLKSPVRKPSKKLSRREARKDPQPEQAELPISDDSNRGHRDLLDSGKALEGGVSRAGNKTKSRRTSASEKPKAGNTANMAAETSKRSSSKRKTQPTRRIEKSMPKYFTAEDVEKMYGFLMRNRNSAKAPADRKPPSRDDPTSVLANSSYDGTSSTTTGNDPARRKDSDQYSSKMRTDVERSPVEQPNSGNSNAALPANEMTPTHPKCGQGPAASKPAIPGNSSSSPSSTSSSGSPRKNNNTRYASTVSTAESSTAAAVPSSDSEVTIIMPSRSVSRLSAVNDQISERLIVGNALEVGSRIHDTVTILRQATASLKKIKENMRKSKSIDQLPTDATSASNASSIGIAQDVSESPELQQPKQADDDKRRSGITNAKQNDNELGTNK</sequence>
<dbReference type="Gene3D" id="3.50.50.60">
    <property type="entry name" value="FAD/NAD(P)-binding domain"/>
    <property type="match status" value="1"/>
</dbReference>
<proteinExistence type="inferred from homology"/>
<feature type="region of interest" description="Disordered" evidence="7">
    <location>
        <begin position="1141"/>
        <end position="1204"/>
    </location>
</feature>
<accession>A0ABM1NZ42</accession>
<feature type="compositionally biased region" description="Basic residues" evidence="7">
    <location>
        <begin position="820"/>
        <end position="834"/>
    </location>
</feature>
<feature type="region of interest" description="Disordered" evidence="7">
    <location>
        <begin position="397"/>
        <end position="422"/>
    </location>
</feature>
<feature type="compositionally biased region" description="Polar residues" evidence="7">
    <location>
        <begin position="1004"/>
        <end position="1013"/>
    </location>
</feature>
<dbReference type="InterPro" id="IPR036188">
    <property type="entry name" value="FAD/NAD-bd_sf"/>
</dbReference>
<comment type="cofactor">
    <cofactor evidence="1">
        <name>FAD</name>
        <dbReference type="ChEBI" id="CHEBI:57692"/>
    </cofactor>
</comment>
<feature type="compositionally biased region" description="Basic and acidic residues" evidence="7">
    <location>
        <begin position="736"/>
        <end position="753"/>
    </location>
</feature>
<dbReference type="Proteomes" id="UP000694904">
    <property type="component" value="Chromosome 3"/>
</dbReference>
<keyword evidence="10" id="KW-1185">Reference proteome</keyword>
<evidence type="ECO:0000259" key="8">
    <source>
        <dbReference type="Pfam" id="PF01266"/>
    </source>
</evidence>
<feature type="compositionally biased region" description="Polar residues" evidence="7">
    <location>
        <begin position="397"/>
        <end position="420"/>
    </location>
</feature>
<dbReference type="Pfam" id="PF01266">
    <property type="entry name" value="DAO"/>
    <property type="match status" value="1"/>
</dbReference>
<name>A0ABM1NZ42_DROAR</name>
<feature type="compositionally biased region" description="Low complexity" evidence="7">
    <location>
        <begin position="1064"/>
        <end position="1081"/>
    </location>
</feature>
<reference evidence="11" key="3">
    <citation type="submission" date="2025-08" db="UniProtKB">
        <authorList>
            <consortium name="RefSeq"/>
        </authorList>
    </citation>
    <scope>IDENTIFICATION</scope>
    <source>
        <tissue evidence="11">Whole organism</tissue>
    </source>
</reference>
<dbReference type="InterPro" id="IPR000447">
    <property type="entry name" value="G3P_DH_FAD-dep"/>
</dbReference>
<dbReference type="EC" id="1.1.5.3" evidence="3"/>
<dbReference type="SUPFAM" id="SSF51905">
    <property type="entry name" value="FAD/NAD(P)-binding domain"/>
    <property type="match status" value="1"/>
</dbReference>
<dbReference type="Gene3D" id="3.30.9.10">
    <property type="entry name" value="D-Amino Acid Oxidase, subunit A, domain 2"/>
    <property type="match status" value="1"/>
</dbReference>
<dbReference type="Gene3D" id="1.10.8.870">
    <property type="entry name" value="Alpha-glycerophosphate oxidase, cap domain"/>
    <property type="match status" value="1"/>
</dbReference>
<evidence type="ECO:0000256" key="2">
    <source>
        <dbReference type="ARBA" id="ARBA00007330"/>
    </source>
</evidence>
<feature type="domain" description="Alpha-glycerophosphate oxidase C-terminal" evidence="9">
    <location>
        <begin position="476"/>
        <end position="599"/>
    </location>
</feature>
<feature type="domain" description="FAD dependent oxidoreductase" evidence="8">
    <location>
        <begin position="59"/>
        <end position="394"/>
    </location>
</feature>